<name>A0A8J7HNR2_9NOST</name>
<comment type="caution">
    <text evidence="1">The sequence shown here is derived from an EMBL/GenBank/DDBJ whole genome shotgun (WGS) entry which is preliminary data.</text>
</comment>
<dbReference type="Proteomes" id="UP000632766">
    <property type="component" value="Unassembled WGS sequence"/>
</dbReference>
<keyword evidence="2" id="KW-1185">Reference proteome</keyword>
<dbReference type="AlphaFoldDB" id="A0A8J7HNR2"/>
<proteinExistence type="predicted"/>
<sequence>MGIELSYRRLTPEEFERLHNDEAYASIYFGDDLETDEEIHAYFEALRVSDRYLDLDKYWRSLYFLFTGEFPYDDKTNSETWLKNMFMGGKATQWEATYGMVRYFTVSEVNDIAEVLNHVSVEDLQNRLNQLFESSKSRAYMEPHHLDLYAQLVNFFSKAAQQSEIILLSFD</sequence>
<evidence type="ECO:0000313" key="1">
    <source>
        <dbReference type="EMBL" id="MBH8562737.1"/>
    </source>
</evidence>
<dbReference type="Pfam" id="PF08974">
    <property type="entry name" value="DUF1877"/>
    <property type="match status" value="1"/>
</dbReference>
<dbReference type="Gene3D" id="3.40.1760.10">
    <property type="entry name" value="YfbM-like super family"/>
    <property type="match status" value="1"/>
</dbReference>
<dbReference type="InterPro" id="IPR035944">
    <property type="entry name" value="YfbM-like_sf"/>
</dbReference>
<accession>A0A8J7HNR2</accession>
<organism evidence="1 2">
    <name type="scientific">Amazonocrinis nigriterrae CENA67</name>
    <dbReference type="NCBI Taxonomy" id="2794033"/>
    <lineage>
        <taxon>Bacteria</taxon>
        <taxon>Bacillati</taxon>
        <taxon>Cyanobacteriota</taxon>
        <taxon>Cyanophyceae</taxon>
        <taxon>Nostocales</taxon>
        <taxon>Nostocaceae</taxon>
        <taxon>Amazonocrinis</taxon>
        <taxon>Amazonocrinis nigriterrae</taxon>
    </lineage>
</organism>
<gene>
    <name evidence="1" type="ORF">I8748_11190</name>
</gene>
<evidence type="ECO:0000313" key="2">
    <source>
        <dbReference type="Proteomes" id="UP000632766"/>
    </source>
</evidence>
<protein>
    <submittedName>
        <fullName evidence="1">DUF1877 family protein</fullName>
    </submittedName>
</protein>
<dbReference type="SUPFAM" id="SSF111069">
    <property type="entry name" value="Hypothetical protein yfbM"/>
    <property type="match status" value="1"/>
</dbReference>
<dbReference type="InterPro" id="IPR015068">
    <property type="entry name" value="DUF1877"/>
</dbReference>
<dbReference type="RefSeq" id="WP_198124650.1">
    <property type="nucleotide sequence ID" value="NZ_JAECZC010000015.1"/>
</dbReference>
<dbReference type="EMBL" id="JAECZC010000015">
    <property type="protein sequence ID" value="MBH8562737.1"/>
    <property type="molecule type" value="Genomic_DNA"/>
</dbReference>
<reference evidence="1 2" key="1">
    <citation type="journal article" date="2021" name="Int. J. Syst. Evol. Microbiol.">
        <title>Amazonocrinis nigriterrae gen. nov., sp. nov., Atlanticothrix silvestris gen. nov., sp. nov. and Dendronalium phyllosphericum gen. nov., sp. nov., nostocacean cyanobacteria from Brazilian environments.</title>
        <authorList>
            <person name="Alvarenga D.O."/>
            <person name="Andreote A.P.D."/>
            <person name="Branco L.H.Z."/>
            <person name="Delbaje E."/>
            <person name="Cruz R.B."/>
            <person name="Varani A.M."/>
            <person name="Fiore M.F."/>
        </authorList>
    </citation>
    <scope>NUCLEOTIDE SEQUENCE [LARGE SCALE GENOMIC DNA]</scope>
    <source>
        <strain evidence="1 2">CENA67</strain>
    </source>
</reference>